<evidence type="ECO:0000313" key="2">
    <source>
        <dbReference type="EMBL" id="ANK61435.1"/>
    </source>
</evidence>
<evidence type="ECO:0000256" key="1">
    <source>
        <dbReference type="SAM" id="MobiDB-lite"/>
    </source>
</evidence>
<protein>
    <recommendedName>
        <fullName evidence="4">Transposase</fullName>
    </recommendedName>
</protein>
<name>A0A192GZB9_9LACO</name>
<organism evidence="2 3">
    <name type="scientific">Loigolactobacillus backii</name>
    <dbReference type="NCBI Taxonomy" id="375175"/>
    <lineage>
        <taxon>Bacteria</taxon>
        <taxon>Bacillati</taxon>
        <taxon>Bacillota</taxon>
        <taxon>Bacilli</taxon>
        <taxon>Lactobacillales</taxon>
        <taxon>Lactobacillaceae</taxon>
        <taxon>Loigolactobacillus</taxon>
    </lineage>
</organism>
<sequence length="91" mass="10599">MAISSAFLKRFNTNAKGLRQYFKKSLKISVLSLAFICERCYIMGVEEIRPDQQDKPPQSSADHQDVKWRSVETKGLYDKPDSFNKFHVTKR</sequence>
<accession>A0A192GZB9</accession>
<evidence type="ECO:0000313" key="3">
    <source>
        <dbReference type="Proteomes" id="UP000078582"/>
    </source>
</evidence>
<dbReference type="EMBL" id="CP014873">
    <property type="protein sequence ID" value="ANK61435.1"/>
    <property type="molecule type" value="Genomic_DNA"/>
</dbReference>
<feature type="region of interest" description="Disordered" evidence="1">
    <location>
        <begin position="48"/>
        <end position="67"/>
    </location>
</feature>
<dbReference type="Proteomes" id="UP000078582">
    <property type="component" value="Chromosome"/>
</dbReference>
<proteinExistence type="predicted"/>
<keyword evidence="3" id="KW-1185">Reference proteome</keyword>
<dbReference type="AlphaFoldDB" id="A0A192GZB9"/>
<reference evidence="2 3" key="1">
    <citation type="submission" date="2016-03" db="EMBL/GenBank/DDBJ databases">
        <title>Pediococcus and Lactobacillus from brewery environment - whole genome sequencing and assembly.</title>
        <authorList>
            <person name="Behr J."/>
            <person name="Geissler A.J."/>
            <person name="Vogel R.F."/>
        </authorList>
    </citation>
    <scope>NUCLEOTIDE SEQUENCE [LARGE SCALE GENOMIC DNA]</scope>
    <source>
        <strain evidence="2 3">TMW 1.1989</strain>
    </source>
</reference>
<evidence type="ECO:0008006" key="4">
    <source>
        <dbReference type="Google" id="ProtNLM"/>
    </source>
</evidence>
<gene>
    <name evidence="2" type="ORF">AYR53_00875</name>
</gene>